<organism evidence="2 3">
    <name type="scientific">Sinorhizobium sojae CCBAU 05684</name>
    <dbReference type="NCBI Taxonomy" id="716928"/>
    <lineage>
        <taxon>Bacteria</taxon>
        <taxon>Pseudomonadati</taxon>
        <taxon>Pseudomonadota</taxon>
        <taxon>Alphaproteobacteria</taxon>
        <taxon>Hyphomicrobiales</taxon>
        <taxon>Rhizobiaceae</taxon>
        <taxon>Sinorhizobium/Ensifer group</taxon>
        <taxon>Sinorhizobium</taxon>
    </lineage>
</organism>
<keyword evidence="3" id="KW-1185">Reference proteome</keyword>
<keyword evidence="2" id="KW-0614">Plasmid</keyword>
<gene>
    <name evidence="2" type="ORF">SJ05684_a41050</name>
</gene>
<name>A0A249PNB0_9HYPH</name>
<evidence type="ECO:0000313" key="3">
    <source>
        <dbReference type="Proteomes" id="UP000217211"/>
    </source>
</evidence>
<sequence length="111" mass="12278">MRHDPVLAPLSERLTPKRQDSAVRAGKSTVNRLEHGRTDRDHKIAHAGNALEALFVELIEAGKEAGSTDWEIFQSFCRSPFRVSSLVRPLPSLSASVILLLLHWSAVPRAS</sequence>
<protein>
    <submittedName>
        <fullName evidence="2">Uncharacterized protein</fullName>
    </submittedName>
</protein>
<accession>A0A249PNB0</accession>
<feature type="compositionally biased region" description="Basic and acidic residues" evidence="1">
    <location>
        <begin position="32"/>
        <end position="41"/>
    </location>
</feature>
<dbReference type="AlphaFoldDB" id="A0A249PNB0"/>
<dbReference type="Proteomes" id="UP000217211">
    <property type="component" value="Plasmid pSJ05684a"/>
</dbReference>
<reference evidence="2 3" key="1">
    <citation type="submission" date="2017-08" db="EMBL/GenBank/DDBJ databases">
        <title>Multipartite genome sequences of Sinorhizobium species nodulating soybeans.</title>
        <authorList>
            <person name="Tian C.F."/>
        </authorList>
    </citation>
    <scope>NUCLEOTIDE SEQUENCE [LARGE SCALE GENOMIC DNA]</scope>
    <source>
        <strain evidence="2 3">CCBAU 05684</strain>
        <plasmid evidence="3">psj05684a</plasmid>
    </source>
</reference>
<dbReference type="KEGG" id="esj:SJ05684_a41050"/>
<evidence type="ECO:0000313" key="2">
    <source>
        <dbReference type="EMBL" id="ASY67418.1"/>
    </source>
</evidence>
<geneLocation type="plasmid" evidence="3">
    <name>psj05684a</name>
</geneLocation>
<evidence type="ECO:0000256" key="1">
    <source>
        <dbReference type="SAM" id="MobiDB-lite"/>
    </source>
</evidence>
<proteinExistence type="predicted"/>
<feature type="region of interest" description="Disordered" evidence="1">
    <location>
        <begin position="1"/>
        <end position="41"/>
    </location>
</feature>
<dbReference type="EMBL" id="CP023069">
    <property type="protein sequence ID" value="ASY67418.1"/>
    <property type="molecule type" value="Genomic_DNA"/>
</dbReference>